<name>A0A327PAC0_9BACT</name>
<sequence>MKKRTVHYPVRKTIRFKSEEVEKLEGLLKKSAYCQTISELVRAMLFKRRLTINSRNESFDQVQNELGILRNELNKIGVNINQITHYFHMKAEPEERKFFVAELLPHLELTKRKIGEVYALIEGLKRIK</sequence>
<dbReference type="OrthoDB" id="678846at2"/>
<protein>
    <submittedName>
        <fullName evidence="1">Mobilization protein MobC</fullName>
    </submittedName>
</protein>
<dbReference type="EMBL" id="QLLK01000010">
    <property type="protein sequence ID" value="RAI86786.1"/>
    <property type="molecule type" value="Genomic_DNA"/>
</dbReference>
<reference evidence="1 2" key="1">
    <citation type="submission" date="2018-06" db="EMBL/GenBank/DDBJ databases">
        <title>Genomic Encyclopedia of Archaeal and Bacterial Type Strains, Phase II (KMG-II): from individual species to whole genera.</title>
        <authorList>
            <person name="Goeker M."/>
        </authorList>
    </citation>
    <scope>NUCLEOTIDE SEQUENCE [LARGE SCALE GENOMIC DNA]</scope>
    <source>
        <strain evidence="1 2">DSM 23446</strain>
    </source>
</reference>
<accession>A0A327PAC0</accession>
<keyword evidence="2" id="KW-1185">Reference proteome</keyword>
<dbReference type="InterPro" id="IPR045788">
    <property type="entry name" value="MobC_2"/>
</dbReference>
<gene>
    <name evidence="1" type="ORF">LV83_03343</name>
</gene>
<dbReference type="RefSeq" id="WP_111612670.1">
    <property type="nucleotide sequence ID" value="NZ_QLLK01000010.1"/>
</dbReference>
<evidence type="ECO:0000313" key="1">
    <source>
        <dbReference type="EMBL" id="RAI86786.1"/>
    </source>
</evidence>
<proteinExistence type="predicted"/>
<dbReference type="Proteomes" id="UP000249610">
    <property type="component" value="Unassembled WGS sequence"/>
</dbReference>
<comment type="caution">
    <text evidence="1">The sequence shown here is derived from an EMBL/GenBank/DDBJ whole genome shotgun (WGS) entry which is preliminary data.</text>
</comment>
<organism evidence="1 2">
    <name type="scientific">Algoriphagus yeomjeoni</name>
    <dbReference type="NCBI Taxonomy" id="291403"/>
    <lineage>
        <taxon>Bacteria</taxon>
        <taxon>Pseudomonadati</taxon>
        <taxon>Bacteroidota</taxon>
        <taxon>Cytophagia</taxon>
        <taxon>Cytophagales</taxon>
        <taxon>Cyclobacteriaceae</taxon>
        <taxon>Algoriphagus</taxon>
    </lineage>
</organism>
<dbReference type="AlphaFoldDB" id="A0A327PAC0"/>
<dbReference type="Pfam" id="PF19514">
    <property type="entry name" value="MobC_2"/>
    <property type="match status" value="1"/>
</dbReference>
<evidence type="ECO:0000313" key="2">
    <source>
        <dbReference type="Proteomes" id="UP000249610"/>
    </source>
</evidence>